<feature type="binding site" evidence="13">
    <location>
        <begin position="144"/>
        <end position="147"/>
    </location>
    <ligand>
        <name>ITP</name>
        <dbReference type="ChEBI" id="CHEBI:61402"/>
    </ligand>
</feature>
<evidence type="ECO:0000256" key="13">
    <source>
        <dbReference type="HAMAP-Rule" id="MF_03148"/>
    </source>
</evidence>
<dbReference type="InterPro" id="IPR002637">
    <property type="entry name" value="RdgB/HAM1"/>
</dbReference>
<keyword evidence="8 13" id="KW-0464">Manganese</keyword>
<gene>
    <name evidence="14" type="ORF">BDV25DRAFT_131800</name>
</gene>
<dbReference type="PANTHER" id="PTHR11067">
    <property type="entry name" value="INOSINE TRIPHOSPHATE PYROPHOSPHATASE/HAM1 PROTEIN"/>
    <property type="match status" value="1"/>
</dbReference>
<evidence type="ECO:0000256" key="2">
    <source>
        <dbReference type="ARBA" id="ARBA00022490"/>
    </source>
</evidence>
<keyword evidence="15" id="KW-1185">Reference proteome</keyword>
<evidence type="ECO:0000256" key="3">
    <source>
        <dbReference type="ARBA" id="ARBA00022723"/>
    </source>
</evidence>
<comment type="similarity">
    <text evidence="1 13">Belongs to the HAM1 NTPase family.</text>
</comment>
<dbReference type="GO" id="GO:0046872">
    <property type="term" value="F:metal ion binding"/>
    <property type="evidence" value="ECO:0007669"/>
    <property type="project" value="UniProtKB-KW"/>
</dbReference>
<comment type="catalytic activity">
    <reaction evidence="13">
        <text>XTP + H2O = XMP + diphosphate + H(+)</text>
        <dbReference type="Rhea" id="RHEA:28610"/>
        <dbReference type="ChEBI" id="CHEBI:15377"/>
        <dbReference type="ChEBI" id="CHEBI:15378"/>
        <dbReference type="ChEBI" id="CHEBI:33019"/>
        <dbReference type="ChEBI" id="CHEBI:57464"/>
        <dbReference type="ChEBI" id="CHEBI:61314"/>
        <dbReference type="EC" id="3.6.1.66"/>
    </reaction>
</comment>
<comment type="subcellular location">
    <subcellularLocation>
        <location evidence="13">Cytoplasm</location>
    </subcellularLocation>
    <subcellularLocation>
        <location evidence="13">Nucleus</location>
    </subcellularLocation>
</comment>
<feature type="binding site" evidence="13">
    <location>
        <position position="52"/>
    </location>
    <ligand>
        <name>ITP</name>
        <dbReference type="ChEBI" id="CHEBI:61402"/>
    </ligand>
</feature>
<keyword evidence="3 13" id="KW-0479">Metal-binding</keyword>
<dbReference type="FunFam" id="3.90.950.10:FF:000003">
    <property type="entry name" value="Inosine triphosphate pyrophosphatase"/>
    <property type="match status" value="1"/>
</dbReference>
<feature type="binding site" evidence="13">
    <location>
        <begin position="12"/>
        <end position="17"/>
    </location>
    <ligand>
        <name>ITP</name>
        <dbReference type="ChEBI" id="CHEBI:61402"/>
    </ligand>
</feature>
<evidence type="ECO:0000256" key="1">
    <source>
        <dbReference type="ARBA" id="ARBA00008023"/>
    </source>
</evidence>
<evidence type="ECO:0000256" key="11">
    <source>
        <dbReference type="ARBA" id="ARBA00093255"/>
    </source>
</evidence>
<feature type="binding site" evidence="13">
    <location>
        <position position="40"/>
    </location>
    <ligand>
        <name>Mg(2+)</name>
        <dbReference type="ChEBI" id="CHEBI:18420"/>
    </ligand>
</feature>
<dbReference type="EMBL" id="ML742191">
    <property type="protein sequence ID" value="KAE8147769.1"/>
    <property type="molecule type" value="Genomic_DNA"/>
</dbReference>
<dbReference type="GO" id="GO:0036222">
    <property type="term" value="F:XTP diphosphatase activity"/>
    <property type="evidence" value="ECO:0007669"/>
    <property type="project" value="UniProtKB-UniRule"/>
</dbReference>
<dbReference type="GO" id="GO:0009117">
    <property type="term" value="P:nucleotide metabolic process"/>
    <property type="evidence" value="ECO:0007669"/>
    <property type="project" value="UniProtKB-KW"/>
</dbReference>
<dbReference type="GO" id="GO:0000166">
    <property type="term" value="F:nucleotide binding"/>
    <property type="evidence" value="ECO:0007669"/>
    <property type="project" value="UniProtKB-KW"/>
</dbReference>
<protein>
    <recommendedName>
        <fullName evidence="13">Inosine triphosphate pyrophosphatase</fullName>
        <shortName evidence="13">ITPase</shortName>
        <shortName evidence="13">Inosine triphosphatase</shortName>
        <ecNumber evidence="13">3.6.1.66</ecNumber>
    </recommendedName>
    <alternativeName>
        <fullName evidence="13">Non-canonical purine NTP pyrophosphatase</fullName>
    </alternativeName>
    <alternativeName>
        <fullName evidence="13">Non-standard purine NTP pyrophosphatase</fullName>
    </alternativeName>
    <alternativeName>
        <fullName evidence="13">Nucleoside-triphosphate diphosphatase</fullName>
    </alternativeName>
    <alternativeName>
        <fullName evidence="13">Nucleoside-triphosphate pyrophosphatase</fullName>
        <shortName evidence="13">NTPase</shortName>
    </alternativeName>
    <alternativeName>
        <fullName evidence="13">XTP/dITP diphosphatase</fullName>
    </alternativeName>
</protein>
<dbReference type="SUPFAM" id="SSF52972">
    <property type="entry name" value="ITPase-like"/>
    <property type="match status" value="1"/>
</dbReference>
<comment type="cofactor">
    <cofactor evidence="13">
        <name>Mg(2+)</name>
        <dbReference type="ChEBI" id="CHEBI:18420"/>
    </cofactor>
    <cofactor evidence="13">
        <name>Mn(2+)</name>
        <dbReference type="ChEBI" id="CHEBI:29035"/>
    </cofactor>
    <text evidence="13">Binds 1 divalent metal cation per subunit; can use either Mg(2+) or Mn(2+).</text>
</comment>
<evidence type="ECO:0000256" key="7">
    <source>
        <dbReference type="ARBA" id="ARBA00023080"/>
    </source>
</evidence>
<comment type="subunit">
    <text evidence="13">Homodimer.</text>
</comment>
<keyword evidence="4 13" id="KW-0547">Nucleotide-binding</keyword>
<comment type="function">
    <text evidence="13">Pyrophosphatase that hydrolyzes non-canonical purine nucleotides such as inosine triphosphate (ITP), deoxyinosine triphosphate (dITP) or xanthosine 5'-triphosphate (XTP) to their respective monophosphate derivatives. The enzyme does not distinguish between the deoxy- and ribose forms. Probably excludes non-canonical purines from RNA and DNA precursor pools, thus preventing their incorporation into RNA and DNA and avoiding chromosomal lesions.</text>
</comment>
<feature type="binding site" evidence="13">
    <location>
        <position position="165"/>
    </location>
    <ligand>
        <name>ITP</name>
        <dbReference type="ChEBI" id="CHEBI:61402"/>
    </ligand>
</feature>
<organism evidence="14 15">
    <name type="scientific">Aspergillus avenaceus</name>
    <dbReference type="NCBI Taxonomy" id="36643"/>
    <lineage>
        <taxon>Eukaryota</taxon>
        <taxon>Fungi</taxon>
        <taxon>Dikarya</taxon>
        <taxon>Ascomycota</taxon>
        <taxon>Pezizomycotina</taxon>
        <taxon>Eurotiomycetes</taxon>
        <taxon>Eurotiomycetidae</taxon>
        <taxon>Eurotiales</taxon>
        <taxon>Aspergillaceae</taxon>
        <taxon>Aspergillus</taxon>
        <taxon>Aspergillus subgen. Circumdati</taxon>
    </lineage>
</organism>
<evidence type="ECO:0000256" key="12">
    <source>
        <dbReference type="ARBA" id="ARBA00093271"/>
    </source>
</evidence>
<dbReference type="HAMAP" id="MF_03148">
    <property type="entry name" value="HAM1_NTPase"/>
    <property type="match status" value="1"/>
</dbReference>
<comment type="function">
    <text evidence="9">Pyrophosphatase that hydrolyzes the non-canonical purine nucleotides inosine triphosphate (ITP), deoxyinosine triphosphate (dITP) as well as 2'-deoxy-N-6-hydroxylaminopurine triphosphate (dHAPTP) and xanthosine 5'-triphosphate (XTP) to their respective monophosphate derivatives. The enzyme does not distinguish between the deoxy- and ribose forms. Probably excludes non-canonical purines from RNA and DNA precursor pools, thus preventing their incorporation into RNA and DNA and avoiding chromosomal lesions.</text>
</comment>
<evidence type="ECO:0000256" key="4">
    <source>
        <dbReference type="ARBA" id="ARBA00022741"/>
    </source>
</evidence>
<dbReference type="Pfam" id="PF01725">
    <property type="entry name" value="Ham1p_like"/>
    <property type="match status" value="1"/>
</dbReference>
<comment type="catalytic activity">
    <reaction evidence="11">
        <text>dITP + H2O = dIMP + diphosphate + H(+)</text>
        <dbReference type="Rhea" id="RHEA:28342"/>
        <dbReference type="ChEBI" id="CHEBI:15377"/>
        <dbReference type="ChEBI" id="CHEBI:15378"/>
        <dbReference type="ChEBI" id="CHEBI:33019"/>
        <dbReference type="ChEBI" id="CHEBI:61194"/>
        <dbReference type="ChEBI" id="CHEBI:61382"/>
        <dbReference type="EC" id="3.6.1.66"/>
    </reaction>
    <physiologicalReaction direction="left-to-right" evidence="11">
        <dbReference type="Rhea" id="RHEA:28343"/>
    </physiologicalReaction>
</comment>
<evidence type="ECO:0000313" key="15">
    <source>
        <dbReference type="Proteomes" id="UP000325780"/>
    </source>
</evidence>
<dbReference type="GO" id="GO:0035870">
    <property type="term" value="F:dITP diphosphatase activity"/>
    <property type="evidence" value="ECO:0007669"/>
    <property type="project" value="UniProtKB-UniRule"/>
</dbReference>
<keyword evidence="7 13" id="KW-0546">Nucleotide metabolism</keyword>
<dbReference type="EC" id="3.6.1.66" evidence="13"/>
<dbReference type="InterPro" id="IPR027502">
    <property type="entry name" value="ITPase"/>
</dbReference>
<evidence type="ECO:0000256" key="5">
    <source>
        <dbReference type="ARBA" id="ARBA00022801"/>
    </source>
</evidence>
<dbReference type="PANTHER" id="PTHR11067:SF9">
    <property type="entry name" value="INOSINE TRIPHOSPHATE PYROPHOSPHATASE"/>
    <property type="match status" value="1"/>
</dbReference>
<evidence type="ECO:0000256" key="9">
    <source>
        <dbReference type="ARBA" id="ARBA00054940"/>
    </source>
</evidence>
<dbReference type="AlphaFoldDB" id="A0A5N6TNT1"/>
<keyword evidence="13" id="KW-0539">Nucleus</keyword>
<dbReference type="GO" id="GO:0036220">
    <property type="term" value="F:ITP diphosphatase activity"/>
    <property type="evidence" value="ECO:0007669"/>
    <property type="project" value="UniProtKB-UniRule"/>
</dbReference>
<keyword evidence="6 13" id="KW-0460">Magnesium</keyword>
<dbReference type="Proteomes" id="UP000325780">
    <property type="component" value="Unassembled WGS sequence"/>
</dbReference>
<feature type="binding site" evidence="13">
    <location>
        <begin position="68"/>
        <end position="69"/>
    </location>
    <ligand>
        <name>ITP</name>
        <dbReference type="ChEBI" id="CHEBI:61402"/>
    </ligand>
</feature>
<proteinExistence type="inferred from homology"/>
<keyword evidence="5 13" id="KW-0378">Hydrolase</keyword>
<sequence length="185" mass="20144">MTQEKPTLTFITGNKNKAAEVTAILGHTANLRILSIDLPEIQGTVEEITREKCRAASEIVKGSVLVEDSGLEMRALGGLPGAYVKAFVDTVGNEGLVKILAEFEDKSADAVCTFAYSGGVGEEPVLFQGRLEGRIVPARGVSSFGWEPIFEHKGETLAEMDVVKKNGLSHRFRGLEKFRVWFESS</sequence>
<comment type="catalytic activity">
    <reaction evidence="10">
        <text>ITP + H2O = IMP + diphosphate + H(+)</text>
        <dbReference type="Rhea" id="RHEA:29399"/>
        <dbReference type="ChEBI" id="CHEBI:15377"/>
        <dbReference type="ChEBI" id="CHEBI:15378"/>
        <dbReference type="ChEBI" id="CHEBI:33019"/>
        <dbReference type="ChEBI" id="CHEBI:58053"/>
        <dbReference type="ChEBI" id="CHEBI:61402"/>
        <dbReference type="EC" id="3.6.1.66"/>
    </reaction>
    <physiologicalReaction direction="left-to-right" evidence="10">
        <dbReference type="Rhea" id="RHEA:29400"/>
    </physiologicalReaction>
</comment>
<evidence type="ECO:0000313" key="14">
    <source>
        <dbReference type="EMBL" id="KAE8147769.1"/>
    </source>
</evidence>
<dbReference type="InterPro" id="IPR029001">
    <property type="entry name" value="ITPase-like_fam"/>
</dbReference>
<dbReference type="GO" id="GO:0005634">
    <property type="term" value="C:nucleus"/>
    <property type="evidence" value="ECO:0007669"/>
    <property type="project" value="UniProtKB-SubCell"/>
</dbReference>
<evidence type="ECO:0000256" key="8">
    <source>
        <dbReference type="ARBA" id="ARBA00023211"/>
    </source>
</evidence>
<feature type="binding site" evidence="13">
    <location>
        <begin position="170"/>
        <end position="171"/>
    </location>
    <ligand>
        <name>ITP</name>
        <dbReference type="ChEBI" id="CHEBI:61402"/>
    </ligand>
</feature>
<keyword evidence="2 13" id="KW-0963">Cytoplasm</keyword>
<dbReference type="OrthoDB" id="6288734at2759"/>
<dbReference type="Gene3D" id="3.90.950.10">
    <property type="match status" value="1"/>
</dbReference>
<evidence type="ECO:0000256" key="10">
    <source>
        <dbReference type="ARBA" id="ARBA00093218"/>
    </source>
</evidence>
<dbReference type="GO" id="GO:0009204">
    <property type="term" value="P:deoxyribonucleoside triphosphate catabolic process"/>
    <property type="evidence" value="ECO:0007669"/>
    <property type="project" value="UniProtKB-UniRule"/>
</dbReference>
<dbReference type="CDD" id="cd00515">
    <property type="entry name" value="HAM1"/>
    <property type="match status" value="1"/>
</dbReference>
<accession>A0A5N6TNT1</accession>
<feature type="binding site" evidence="13">
    <location>
        <position position="68"/>
    </location>
    <ligand>
        <name>Mg(2+)</name>
        <dbReference type="ChEBI" id="CHEBI:18420"/>
    </ligand>
</feature>
<dbReference type="GO" id="GO:0005737">
    <property type="term" value="C:cytoplasm"/>
    <property type="evidence" value="ECO:0007669"/>
    <property type="project" value="UniProtKB-SubCell"/>
</dbReference>
<reference evidence="14 15" key="1">
    <citation type="submission" date="2019-04" db="EMBL/GenBank/DDBJ databases">
        <title>Friends and foes A comparative genomics study of 23 Aspergillus species from section Flavi.</title>
        <authorList>
            <consortium name="DOE Joint Genome Institute"/>
            <person name="Kjaerbolling I."/>
            <person name="Vesth T."/>
            <person name="Frisvad J.C."/>
            <person name="Nybo J.L."/>
            <person name="Theobald S."/>
            <person name="Kildgaard S."/>
            <person name="Isbrandt T."/>
            <person name="Kuo A."/>
            <person name="Sato A."/>
            <person name="Lyhne E.K."/>
            <person name="Kogle M.E."/>
            <person name="Wiebenga A."/>
            <person name="Kun R.S."/>
            <person name="Lubbers R.J."/>
            <person name="Makela M.R."/>
            <person name="Barry K."/>
            <person name="Chovatia M."/>
            <person name="Clum A."/>
            <person name="Daum C."/>
            <person name="Haridas S."/>
            <person name="He G."/>
            <person name="LaButti K."/>
            <person name="Lipzen A."/>
            <person name="Mondo S."/>
            <person name="Riley R."/>
            <person name="Salamov A."/>
            <person name="Simmons B.A."/>
            <person name="Magnuson J.K."/>
            <person name="Henrissat B."/>
            <person name="Mortensen U.H."/>
            <person name="Larsen T.O."/>
            <person name="Devries R.P."/>
            <person name="Grigoriev I.V."/>
            <person name="Machida M."/>
            <person name="Baker S.E."/>
            <person name="Andersen M.R."/>
        </authorList>
    </citation>
    <scope>NUCLEOTIDE SEQUENCE [LARGE SCALE GENOMIC DNA]</scope>
    <source>
        <strain evidence="14 15">IBT 18842</strain>
    </source>
</reference>
<name>A0A5N6TNT1_ASPAV</name>
<evidence type="ECO:0000256" key="6">
    <source>
        <dbReference type="ARBA" id="ARBA00022842"/>
    </source>
</evidence>
<comment type="catalytic activity">
    <reaction evidence="12">
        <text>N(6)-hydroxy-dATP + H2O = N(6)-hydroxy-dAMP + diphosphate + H(+)</text>
        <dbReference type="Rhea" id="RHEA:83971"/>
        <dbReference type="ChEBI" id="CHEBI:15377"/>
        <dbReference type="ChEBI" id="CHEBI:15378"/>
        <dbReference type="ChEBI" id="CHEBI:33019"/>
        <dbReference type="ChEBI" id="CHEBI:233529"/>
        <dbReference type="ChEBI" id="CHEBI:233530"/>
    </reaction>
    <physiologicalReaction direction="left-to-right" evidence="12">
        <dbReference type="Rhea" id="RHEA:83972"/>
    </physiologicalReaction>
</comment>